<evidence type="ECO:0000256" key="1">
    <source>
        <dbReference type="ARBA" id="ARBA00004123"/>
    </source>
</evidence>
<accession>A0A232M6W5</accession>
<name>A0A232M6W5_9EURO</name>
<sequence>MSNIPSASAGSSIPIKAARADLPNSTLNEANKKEEGLVEADWSSERQLATSLWRLQELEAKIHQLRTLLPDRLLGPLVPIVSPHASHKKQAASPQILGEQLAQSARGGYAEVELFKLMWQSPEMKVIWDRIDNMLKESNGIYPQPSGMWERDYDVVLEELSAEERKLEERRQKDEELQERLKVLSTDGGWKGVVESFRQRGLPGVQIVLSRNEIFITVVLTKTGMAFDIQGENGQVETGVSEWRVSSKQRPGVLTTKFESSVLNCLNSRPRKWDLAYLLDMMYSYSEIRNAKCKKCDQMIDRTAQLPAVRLPMTLESSDGKKSVIWEPYHHGCI</sequence>
<comment type="caution">
    <text evidence="7">The sequence shown here is derived from an EMBL/GenBank/DDBJ whole genome shotgun (WGS) entry which is preliminary data.</text>
</comment>
<evidence type="ECO:0000313" key="8">
    <source>
        <dbReference type="Proteomes" id="UP000243515"/>
    </source>
</evidence>
<dbReference type="Proteomes" id="UP000243515">
    <property type="component" value="Unassembled WGS sequence"/>
</dbReference>
<evidence type="ECO:0008006" key="9">
    <source>
        <dbReference type="Google" id="ProtNLM"/>
    </source>
</evidence>
<keyword evidence="6" id="KW-0175">Coiled coil</keyword>
<dbReference type="GO" id="GO:0016592">
    <property type="term" value="C:mediator complex"/>
    <property type="evidence" value="ECO:0007669"/>
    <property type="project" value="InterPro"/>
</dbReference>
<comment type="similarity">
    <text evidence="2">Belongs to the Mediator complex subunit 27 family.</text>
</comment>
<evidence type="ECO:0000313" key="7">
    <source>
        <dbReference type="EMBL" id="OXV12139.1"/>
    </source>
</evidence>
<evidence type="ECO:0000256" key="3">
    <source>
        <dbReference type="ARBA" id="ARBA00023015"/>
    </source>
</evidence>
<dbReference type="AlphaFoldDB" id="A0A232M6W5"/>
<organism evidence="7 8">
    <name type="scientific">Elaphomyces granulatus</name>
    <dbReference type="NCBI Taxonomy" id="519963"/>
    <lineage>
        <taxon>Eukaryota</taxon>
        <taxon>Fungi</taxon>
        <taxon>Dikarya</taxon>
        <taxon>Ascomycota</taxon>
        <taxon>Pezizomycotina</taxon>
        <taxon>Eurotiomycetes</taxon>
        <taxon>Eurotiomycetidae</taxon>
        <taxon>Eurotiales</taxon>
        <taxon>Elaphomycetaceae</taxon>
        <taxon>Elaphomyces</taxon>
    </lineage>
</organism>
<dbReference type="Pfam" id="PF11571">
    <property type="entry name" value="Med27"/>
    <property type="match status" value="1"/>
</dbReference>
<keyword evidence="4" id="KW-0804">Transcription</keyword>
<evidence type="ECO:0000256" key="5">
    <source>
        <dbReference type="ARBA" id="ARBA00023242"/>
    </source>
</evidence>
<proteinExistence type="inferred from homology"/>
<feature type="coiled-coil region" evidence="6">
    <location>
        <begin position="153"/>
        <end position="187"/>
    </location>
</feature>
<dbReference type="InterPro" id="IPR021627">
    <property type="entry name" value="Mediator_Med27"/>
</dbReference>
<dbReference type="OrthoDB" id="10254221at2759"/>
<reference evidence="7 8" key="1">
    <citation type="journal article" date="2015" name="Environ. Microbiol.">
        <title>Metagenome sequence of Elaphomyces granulatus from sporocarp tissue reveals Ascomycota ectomycorrhizal fingerprints of genome expansion and a Proteobacteria-rich microbiome.</title>
        <authorList>
            <person name="Quandt C.A."/>
            <person name="Kohler A."/>
            <person name="Hesse C.N."/>
            <person name="Sharpton T.J."/>
            <person name="Martin F."/>
            <person name="Spatafora J.W."/>
        </authorList>
    </citation>
    <scope>NUCLEOTIDE SEQUENCE [LARGE SCALE GENOMIC DNA]</scope>
    <source>
        <strain evidence="7 8">OSC145934</strain>
    </source>
</reference>
<comment type="subcellular location">
    <subcellularLocation>
        <location evidence="1">Nucleus</location>
    </subcellularLocation>
</comment>
<keyword evidence="5" id="KW-0539">Nucleus</keyword>
<gene>
    <name evidence="7" type="ORF">Egran_00100</name>
</gene>
<keyword evidence="8" id="KW-1185">Reference proteome</keyword>
<keyword evidence="3" id="KW-0805">Transcription regulation</keyword>
<evidence type="ECO:0000256" key="2">
    <source>
        <dbReference type="ARBA" id="ARBA00008048"/>
    </source>
</evidence>
<evidence type="ECO:0000256" key="6">
    <source>
        <dbReference type="SAM" id="Coils"/>
    </source>
</evidence>
<evidence type="ECO:0000256" key="4">
    <source>
        <dbReference type="ARBA" id="ARBA00023163"/>
    </source>
</evidence>
<protein>
    <recommendedName>
        <fullName evidence="9">Mediator complex subunit 27</fullName>
    </recommendedName>
</protein>
<dbReference type="EMBL" id="NPHW01002108">
    <property type="protein sequence ID" value="OXV12139.1"/>
    <property type="molecule type" value="Genomic_DNA"/>
</dbReference>